<organism evidence="2 3">
    <name type="scientific">Penicillium citrinum</name>
    <dbReference type="NCBI Taxonomy" id="5077"/>
    <lineage>
        <taxon>Eukaryota</taxon>
        <taxon>Fungi</taxon>
        <taxon>Dikarya</taxon>
        <taxon>Ascomycota</taxon>
        <taxon>Pezizomycotina</taxon>
        <taxon>Eurotiomycetes</taxon>
        <taxon>Eurotiomycetidae</taxon>
        <taxon>Eurotiales</taxon>
        <taxon>Aspergillaceae</taxon>
        <taxon>Penicillium</taxon>
    </lineage>
</organism>
<dbReference type="OrthoDB" id="428854at2759"/>
<evidence type="ECO:0000313" key="3">
    <source>
        <dbReference type="Proteomes" id="UP001147733"/>
    </source>
</evidence>
<feature type="compositionally biased region" description="Polar residues" evidence="1">
    <location>
        <begin position="134"/>
        <end position="154"/>
    </location>
</feature>
<feature type="compositionally biased region" description="Polar residues" evidence="1">
    <location>
        <begin position="98"/>
        <end position="112"/>
    </location>
</feature>
<dbReference type="Proteomes" id="UP001147733">
    <property type="component" value="Unassembled WGS sequence"/>
</dbReference>
<comment type="caution">
    <text evidence="2">The sequence shown here is derived from an EMBL/GenBank/DDBJ whole genome shotgun (WGS) entry which is preliminary data.</text>
</comment>
<dbReference type="AlphaFoldDB" id="A0A9W9TP03"/>
<accession>A0A9W9TP03</accession>
<evidence type="ECO:0000313" key="2">
    <source>
        <dbReference type="EMBL" id="KAJ5233646.1"/>
    </source>
</evidence>
<protein>
    <submittedName>
        <fullName evidence="2">Uncharacterized protein</fullName>
    </submittedName>
</protein>
<feature type="compositionally biased region" description="Low complexity" evidence="1">
    <location>
        <begin position="364"/>
        <end position="395"/>
    </location>
</feature>
<name>A0A9W9TP03_PENCI</name>
<feature type="compositionally biased region" description="Polar residues" evidence="1">
    <location>
        <begin position="196"/>
        <end position="270"/>
    </location>
</feature>
<reference evidence="2" key="2">
    <citation type="journal article" date="2023" name="IMA Fungus">
        <title>Comparative genomic study of the Penicillium genus elucidates a diverse pangenome and 15 lateral gene transfer events.</title>
        <authorList>
            <person name="Petersen C."/>
            <person name="Sorensen T."/>
            <person name="Nielsen M.R."/>
            <person name="Sondergaard T.E."/>
            <person name="Sorensen J.L."/>
            <person name="Fitzpatrick D.A."/>
            <person name="Frisvad J.C."/>
            <person name="Nielsen K.L."/>
        </authorList>
    </citation>
    <scope>NUCLEOTIDE SEQUENCE</scope>
    <source>
        <strain evidence="2">IBT 23319</strain>
    </source>
</reference>
<dbReference type="EMBL" id="JAPQKT010000004">
    <property type="protein sequence ID" value="KAJ5233646.1"/>
    <property type="molecule type" value="Genomic_DNA"/>
</dbReference>
<keyword evidence="3" id="KW-1185">Reference proteome</keyword>
<feature type="region of interest" description="Disordered" evidence="1">
    <location>
        <begin position="1"/>
        <end position="438"/>
    </location>
</feature>
<dbReference type="GeneID" id="81383499"/>
<proteinExistence type="predicted"/>
<feature type="compositionally biased region" description="Low complexity" evidence="1">
    <location>
        <begin position="340"/>
        <end position="353"/>
    </location>
</feature>
<feature type="compositionally biased region" description="Low complexity" evidence="1">
    <location>
        <begin position="288"/>
        <end position="312"/>
    </location>
</feature>
<evidence type="ECO:0000256" key="1">
    <source>
        <dbReference type="SAM" id="MobiDB-lite"/>
    </source>
</evidence>
<gene>
    <name evidence="2" type="ORF">N7469_005412</name>
</gene>
<sequence>MSAFNPFRARTLDGGATQENSSISQPPINLPPDLFTKPMRPLSSQQPNGHPKATLSHKTEDNESSSSSSDERTADPFNPDSSVSDNEYDERNDEPPRSFSSPTDHPQSTSGSAPHPAPSENGSTLATPAKRMSTYVSTTEIGENEISQVNTPSPVQAVGYKSPENDGNTSSSSRTEREKKPPPPPRNHHGKRINAPESTSRPESIRSTSRFSFHASSPESVTSVQPSGGTSNANTASQPTSTDYFLMPSENQQALGSTDSLQRSQSQSKRPPTPPLSRRQSQMRRSKSTQSKSSNSRLTLSSLDSESNDSSQPPSPGPPPRSVASKSQDRKRASMPPPASATTSSLTMTASATILPATEAPTESLSPPASSRPLPSQPGRRVSSYGSPSTGSSSGAPPPPPPPRRGARESQIRNSDGGTETPVHRVDSPLPQPSNASDILADLSRLQKEVDDLRGHYESRKVSQ</sequence>
<dbReference type="RefSeq" id="XP_056501146.1">
    <property type="nucleotide sequence ID" value="XM_056644332.1"/>
</dbReference>
<reference evidence="2" key="1">
    <citation type="submission" date="2022-11" db="EMBL/GenBank/DDBJ databases">
        <authorList>
            <person name="Petersen C."/>
        </authorList>
    </citation>
    <scope>NUCLEOTIDE SEQUENCE</scope>
    <source>
        <strain evidence="2">IBT 23319</strain>
    </source>
</reference>
<feature type="compositionally biased region" description="Polar residues" evidence="1">
    <location>
        <begin position="17"/>
        <end position="27"/>
    </location>
</feature>